<dbReference type="Proteomes" id="UP000031666">
    <property type="component" value="Unassembled WGS sequence"/>
</dbReference>
<dbReference type="AlphaFoldDB" id="A0A0B8QL93"/>
<evidence type="ECO:0000313" key="2">
    <source>
        <dbReference type="Proteomes" id="UP000031666"/>
    </source>
</evidence>
<protein>
    <submittedName>
        <fullName evidence="1">Uncharacterized protein</fullName>
    </submittedName>
</protein>
<sequence>MSAIFQQDELVKPEFETDLASSWGWRVAYWLNQDGPLT</sequence>
<comment type="caution">
    <text evidence="1">The sequence shown here is derived from an EMBL/GenBank/DDBJ whole genome shotgun (WGS) entry which is preliminary data.</text>
</comment>
<name>A0A0B8QL93_9VIBR</name>
<reference evidence="1 2" key="2">
    <citation type="submission" date="2015-01" db="EMBL/GenBank/DDBJ databases">
        <authorList>
            <consortium name="NBRP consortium"/>
            <person name="Sawabe T."/>
            <person name="Meirelles P."/>
            <person name="Feng G."/>
            <person name="Sayaka M."/>
            <person name="Hattori M."/>
            <person name="Ohkuma M."/>
        </authorList>
    </citation>
    <scope>NUCLEOTIDE SEQUENCE [LARGE SCALE GENOMIC DNA]</scope>
    <source>
        <strain evidence="2">JCM 19241</strain>
    </source>
</reference>
<organism evidence="1 2">
    <name type="scientific">Vibrio ishigakensis</name>
    <dbReference type="NCBI Taxonomy" id="1481914"/>
    <lineage>
        <taxon>Bacteria</taxon>
        <taxon>Pseudomonadati</taxon>
        <taxon>Pseudomonadota</taxon>
        <taxon>Gammaproteobacteria</taxon>
        <taxon>Vibrionales</taxon>
        <taxon>Vibrionaceae</taxon>
        <taxon>Vibrio</taxon>
    </lineage>
</organism>
<reference evidence="1 2" key="1">
    <citation type="submission" date="2015-01" db="EMBL/GenBank/DDBJ databases">
        <title>Vibrio sp. C94 JCM 19241 whole genome shotgun sequence.</title>
        <authorList>
            <person name="Sawabe T."/>
            <person name="Meirelles P."/>
            <person name="Feng G."/>
            <person name="Sayaka M."/>
            <person name="Hattori M."/>
            <person name="Ohkuma M."/>
        </authorList>
    </citation>
    <scope>NUCLEOTIDE SEQUENCE [LARGE SCALE GENOMIC DNA]</scope>
    <source>
        <strain evidence="2">JCM 19241</strain>
    </source>
</reference>
<dbReference type="STRING" id="1481914.JCM19241_141"/>
<evidence type="ECO:0000313" key="1">
    <source>
        <dbReference type="EMBL" id="GAM75843.1"/>
    </source>
</evidence>
<accession>A0A0B8QL93</accession>
<proteinExistence type="predicted"/>
<dbReference type="EMBL" id="BBSC01000005">
    <property type="protein sequence ID" value="GAM75843.1"/>
    <property type="molecule type" value="Genomic_DNA"/>
</dbReference>
<gene>
    <name evidence="1" type="ORF">JCM19241_141</name>
</gene>